<dbReference type="AlphaFoldDB" id="A0A7I4YPQ4"/>
<dbReference type="WBParaSite" id="HCON_00124775-00001">
    <property type="protein sequence ID" value="HCON_00124775-00001"/>
    <property type="gene ID" value="HCON_00124775"/>
</dbReference>
<dbReference type="Proteomes" id="UP000025227">
    <property type="component" value="Unplaced"/>
</dbReference>
<dbReference type="InterPro" id="IPR019422">
    <property type="entry name" value="7TM_GPCR_serpentine_rcpt_Srh"/>
</dbReference>
<evidence type="ECO:0000256" key="1">
    <source>
        <dbReference type="SAM" id="Phobius"/>
    </source>
</evidence>
<name>A0A7I4YPQ4_HAECO</name>
<dbReference type="OrthoDB" id="5875072at2759"/>
<feature type="transmembrane region" description="Helical" evidence="1">
    <location>
        <begin position="261"/>
        <end position="290"/>
    </location>
</feature>
<feature type="transmembrane region" description="Helical" evidence="1">
    <location>
        <begin position="35"/>
        <end position="56"/>
    </location>
</feature>
<organism evidence="2 3">
    <name type="scientific">Haemonchus contortus</name>
    <name type="common">Barber pole worm</name>
    <dbReference type="NCBI Taxonomy" id="6289"/>
    <lineage>
        <taxon>Eukaryota</taxon>
        <taxon>Metazoa</taxon>
        <taxon>Ecdysozoa</taxon>
        <taxon>Nematoda</taxon>
        <taxon>Chromadorea</taxon>
        <taxon>Rhabditida</taxon>
        <taxon>Rhabditina</taxon>
        <taxon>Rhabditomorpha</taxon>
        <taxon>Strongyloidea</taxon>
        <taxon>Trichostrongylidae</taxon>
        <taxon>Haemonchus</taxon>
    </lineage>
</organism>
<accession>A0A7I4YPQ4</accession>
<feature type="transmembrane region" description="Helical" evidence="1">
    <location>
        <begin position="157"/>
        <end position="179"/>
    </location>
</feature>
<keyword evidence="1" id="KW-0472">Membrane</keyword>
<keyword evidence="1" id="KW-1133">Transmembrane helix</keyword>
<evidence type="ECO:0000313" key="3">
    <source>
        <dbReference type="WBParaSite" id="HCON_00124775-00001"/>
    </source>
</evidence>
<dbReference type="Pfam" id="PF10318">
    <property type="entry name" value="7TM_GPCR_Srh"/>
    <property type="match status" value="1"/>
</dbReference>
<feature type="transmembrane region" description="Helical" evidence="1">
    <location>
        <begin position="68"/>
        <end position="93"/>
    </location>
</feature>
<keyword evidence="2" id="KW-1185">Reference proteome</keyword>
<feature type="transmembrane region" description="Helical" evidence="1">
    <location>
        <begin position="302"/>
        <end position="322"/>
    </location>
</feature>
<sequence>NWTTIPLNIYMNSSQFIGLYETFEKHERYLVVQRAATLVNGITTTIVVSFTLYVMNTSAANLSHLVKVLMYCNVLFPALLTSVICFLFVPYLLLPYPIALNLGPIRFGLVSTLLHVIFMFGFGSYACLSIGYSIALNYITVCHAWFLETTAFTLTKWLSLIIPTIFLMALGIHLSYSMLNDTSSTLSMVAVDSRNAIFSEKFAAIVIHLDIFGLDPILYGSVLLYIGVIAAAVTMLYRVVQRIRAKKNEFSKTTYRLHLNVVVALVAYCVILFLQLLLPVMLLVITALFKLAWMNSMPYMEILLFLPISLFSISTCIMYMVVIRPFRKTVSRLIYRLYETIPPLKSASRIAAAQEPTMRLAGSTNKFSQSSATK</sequence>
<feature type="transmembrane region" description="Helical" evidence="1">
    <location>
        <begin position="217"/>
        <end position="240"/>
    </location>
</feature>
<evidence type="ECO:0000313" key="2">
    <source>
        <dbReference type="Proteomes" id="UP000025227"/>
    </source>
</evidence>
<feature type="transmembrane region" description="Helical" evidence="1">
    <location>
        <begin position="113"/>
        <end position="136"/>
    </location>
</feature>
<reference evidence="3" key="1">
    <citation type="submission" date="2020-12" db="UniProtKB">
        <authorList>
            <consortium name="WormBaseParasite"/>
        </authorList>
    </citation>
    <scope>IDENTIFICATION</scope>
    <source>
        <strain evidence="3">MHco3</strain>
    </source>
</reference>
<protein>
    <submittedName>
        <fullName evidence="3">G protein-coupled receptor</fullName>
    </submittedName>
</protein>
<proteinExistence type="predicted"/>
<keyword evidence="1" id="KW-0812">Transmembrane</keyword>